<dbReference type="InterPro" id="IPR002059">
    <property type="entry name" value="CSP_DNA-bd"/>
</dbReference>
<organism evidence="3 4">
    <name type="scientific">Nitratireductor aquibiodomus RA22</name>
    <dbReference type="NCBI Taxonomy" id="1189611"/>
    <lineage>
        <taxon>Bacteria</taxon>
        <taxon>Pseudomonadati</taxon>
        <taxon>Pseudomonadota</taxon>
        <taxon>Alphaproteobacteria</taxon>
        <taxon>Hyphomicrobiales</taxon>
        <taxon>Phyllobacteriaceae</taxon>
        <taxon>Nitratireductor</taxon>
    </lineage>
</organism>
<comment type="caution">
    <text evidence="3">The sequence shown here is derived from an EMBL/GenBank/DDBJ whole genome shotgun (WGS) entry which is preliminary data.</text>
</comment>
<dbReference type="GO" id="GO:0003677">
    <property type="term" value="F:DNA binding"/>
    <property type="evidence" value="ECO:0007669"/>
    <property type="project" value="UniProtKB-KW"/>
</dbReference>
<dbReference type="PROSITE" id="PS51857">
    <property type="entry name" value="CSD_2"/>
    <property type="match status" value="2"/>
</dbReference>
<dbReference type="PANTHER" id="PTHR11544">
    <property type="entry name" value="COLD SHOCK DOMAIN CONTAINING PROTEINS"/>
    <property type="match status" value="1"/>
</dbReference>
<name>I5C1A5_9HYPH</name>
<evidence type="ECO:0000259" key="2">
    <source>
        <dbReference type="PROSITE" id="PS51857"/>
    </source>
</evidence>
<evidence type="ECO:0000313" key="3">
    <source>
        <dbReference type="EMBL" id="EIM75607.1"/>
    </source>
</evidence>
<sequence>MFSLACWFTYTVRGVYTFYSAMLHVNRLCRFAEIPQIRLISPAVENQKLGLAMPQSANAIFETHSESGGLEKRLDGMDDKSSTTKRYEAGDKAPKTDDVAETGELVEISGAIKWFDVAKGYGFILPDNEEHGDVLLHVTCLRKDGFQTALEGARVVCLAQQGEKGLQAFKVVSIDLSTAVHPSEDQAPRTHVTVVAESGLERAIVKWFNRTKGFGFLTRGEGTEDIFVHMETLRRYGVTELRPGQVVLVRFGRGDKGLMAAEVYPDLGTLNAAH</sequence>
<dbReference type="InterPro" id="IPR012340">
    <property type="entry name" value="NA-bd_OB-fold"/>
</dbReference>
<dbReference type="GO" id="GO:0005829">
    <property type="term" value="C:cytosol"/>
    <property type="evidence" value="ECO:0007669"/>
    <property type="project" value="UniProtKB-ARBA"/>
</dbReference>
<dbReference type="SMART" id="SM00357">
    <property type="entry name" value="CSP"/>
    <property type="match status" value="2"/>
</dbReference>
<evidence type="ECO:0000256" key="1">
    <source>
        <dbReference type="SAM" id="MobiDB-lite"/>
    </source>
</evidence>
<dbReference type="PATRIC" id="fig|1189611.3.peg.1556"/>
<dbReference type="SUPFAM" id="SSF50249">
    <property type="entry name" value="Nucleic acid-binding proteins"/>
    <property type="match status" value="2"/>
</dbReference>
<accession>I5C1A5</accession>
<proteinExistence type="predicted"/>
<dbReference type="Proteomes" id="UP000004622">
    <property type="component" value="Unassembled WGS sequence"/>
</dbReference>
<dbReference type="InterPro" id="IPR011129">
    <property type="entry name" value="CSD"/>
</dbReference>
<reference evidence="3 4" key="1">
    <citation type="journal article" date="2012" name="J. Bacteriol.">
        <title>Genome Sequence of Nitratireductor aquibiodomus Strain RA22.</title>
        <authorList>
            <person name="Singh A."/>
            <person name="Jangir P.K."/>
            <person name="Kumari C."/>
            <person name="Sharma R."/>
        </authorList>
    </citation>
    <scope>NUCLEOTIDE SEQUENCE [LARGE SCALE GENOMIC DNA]</scope>
    <source>
        <strain evidence="3 4">RA22</strain>
    </source>
</reference>
<gene>
    <name evidence="3" type="ORF">A33O_07635</name>
</gene>
<dbReference type="Pfam" id="PF00313">
    <property type="entry name" value="CSD"/>
    <property type="match status" value="2"/>
</dbReference>
<feature type="domain" description="CSD" evidence="2">
    <location>
        <begin position="200"/>
        <end position="265"/>
    </location>
</feature>
<keyword evidence="3" id="KW-0238">DNA-binding</keyword>
<dbReference type="EMBL" id="AJXZ01000018">
    <property type="protein sequence ID" value="EIM75607.1"/>
    <property type="molecule type" value="Genomic_DNA"/>
</dbReference>
<dbReference type="PRINTS" id="PR00050">
    <property type="entry name" value="COLDSHOCK"/>
</dbReference>
<feature type="region of interest" description="Disordered" evidence="1">
    <location>
        <begin position="69"/>
        <end position="95"/>
    </location>
</feature>
<dbReference type="InterPro" id="IPR050181">
    <property type="entry name" value="Cold_shock_domain"/>
</dbReference>
<protein>
    <submittedName>
        <fullName evidence="3">Cold-shock DNA-binding protein family protein</fullName>
    </submittedName>
</protein>
<dbReference type="STRING" id="204799.GCA_001696575_00709"/>
<dbReference type="AlphaFoldDB" id="I5C1A5"/>
<evidence type="ECO:0000313" key="4">
    <source>
        <dbReference type="Proteomes" id="UP000004622"/>
    </source>
</evidence>
<dbReference type="CDD" id="cd04458">
    <property type="entry name" value="CSP_CDS"/>
    <property type="match status" value="2"/>
</dbReference>
<dbReference type="Gene3D" id="2.40.50.140">
    <property type="entry name" value="Nucleic acid-binding proteins"/>
    <property type="match status" value="2"/>
</dbReference>
<feature type="domain" description="CSD" evidence="2">
    <location>
        <begin position="107"/>
        <end position="173"/>
    </location>
</feature>